<organism evidence="1 2">
    <name type="scientific">Metschnikowia bicuspidata var. bicuspidata NRRL YB-4993</name>
    <dbReference type="NCBI Taxonomy" id="869754"/>
    <lineage>
        <taxon>Eukaryota</taxon>
        <taxon>Fungi</taxon>
        <taxon>Dikarya</taxon>
        <taxon>Ascomycota</taxon>
        <taxon>Saccharomycotina</taxon>
        <taxon>Pichiomycetes</taxon>
        <taxon>Metschnikowiaceae</taxon>
        <taxon>Metschnikowia</taxon>
    </lineage>
</organism>
<dbReference type="RefSeq" id="XP_018711615.1">
    <property type="nucleotide sequence ID" value="XM_018854713.1"/>
</dbReference>
<name>A0A1A0HAT3_9ASCO</name>
<reference evidence="1 2" key="1">
    <citation type="submission" date="2016-05" db="EMBL/GenBank/DDBJ databases">
        <title>Comparative genomics of biotechnologically important yeasts.</title>
        <authorList>
            <consortium name="DOE Joint Genome Institute"/>
            <person name="Riley R."/>
            <person name="Haridas S."/>
            <person name="Wolfe K.H."/>
            <person name="Lopes M.R."/>
            <person name="Hittinger C.T."/>
            <person name="Goker M."/>
            <person name="Salamov A."/>
            <person name="Wisecaver J."/>
            <person name="Long T.M."/>
            <person name="Aerts A.L."/>
            <person name="Barry K."/>
            <person name="Choi C."/>
            <person name="Clum A."/>
            <person name="Coughlan A.Y."/>
            <person name="Deshpande S."/>
            <person name="Douglass A.P."/>
            <person name="Hanson S.J."/>
            <person name="Klenk H.-P."/>
            <person name="LaButti K."/>
            <person name="Lapidus A."/>
            <person name="Lindquist E."/>
            <person name="Lipzen A."/>
            <person name="Meier-kolthoff J.P."/>
            <person name="Ohm R.A."/>
            <person name="Otillar R.P."/>
            <person name="Pangilinan J."/>
            <person name="Peng Y."/>
            <person name="Rokas A."/>
            <person name="Rosa C.A."/>
            <person name="Scheuner C."/>
            <person name="Sibirny A.A."/>
            <person name="Slot J.C."/>
            <person name="Stielow J.B."/>
            <person name="Sun H."/>
            <person name="Kurtzman C.P."/>
            <person name="Blackwell M."/>
            <person name="Grigoriev I.V."/>
            <person name="Jeffries T.W."/>
        </authorList>
    </citation>
    <scope>NUCLEOTIDE SEQUENCE [LARGE SCALE GENOMIC DNA]</scope>
    <source>
        <strain evidence="1 2">NRRL YB-4993</strain>
    </source>
</reference>
<protein>
    <submittedName>
        <fullName evidence="1">Uncharacterized protein</fullName>
    </submittedName>
</protein>
<keyword evidence="2" id="KW-1185">Reference proteome</keyword>
<proteinExistence type="predicted"/>
<gene>
    <name evidence="1" type="ORF">METBIDRAFT_174266</name>
</gene>
<dbReference type="EMBL" id="LXTC01000003">
    <property type="protein sequence ID" value="OBA21105.1"/>
    <property type="molecule type" value="Genomic_DNA"/>
</dbReference>
<dbReference type="AlphaFoldDB" id="A0A1A0HAT3"/>
<evidence type="ECO:0000313" key="2">
    <source>
        <dbReference type="Proteomes" id="UP000092555"/>
    </source>
</evidence>
<evidence type="ECO:0000313" key="1">
    <source>
        <dbReference type="EMBL" id="OBA21105.1"/>
    </source>
</evidence>
<sequence>MCRILAVSRQMRLCIQAPPQGRAKHAAFVGGDISLHPKAVVLARYNSTWGNTRTDKGGWPLVRGIVSGASVFRRRFGKCCYRLILWKQYFFWSNSPRNMRTTNYEPTNGPVPRRTYQAPRIRIFMFLLFLARKSLARRTRLRGPQTHVVGEDHGTAPNALAAACTNRGNTRKREGKPKQILG</sequence>
<accession>A0A1A0HAT3</accession>
<dbReference type="Proteomes" id="UP000092555">
    <property type="component" value="Unassembled WGS sequence"/>
</dbReference>
<dbReference type="GeneID" id="30027689"/>
<comment type="caution">
    <text evidence="1">The sequence shown here is derived from an EMBL/GenBank/DDBJ whole genome shotgun (WGS) entry which is preliminary data.</text>
</comment>